<dbReference type="Proteomes" id="UP000223749">
    <property type="component" value="Chromosome"/>
</dbReference>
<dbReference type="RefSeq" id="WP_099439904.1">
    <property type="nucleotide sequence ID" value="NZ_CP024091.1"/>
</dbReference>
<protein>
    <submittedName>
        <fullName evidence="1">Uncharacterized protein</fullName>
    </submittedName>
</protein>
<proteinExistence type="predicted"/>
<dbReference type="EMBL" id="CP024091">
    <property type="protein sequence ID" value="ATP57996.1"/>
    <property type="molecule type" value="Genomic_DNA"/>
</dbReference>
<dbReference type="InterPro" id="IPR010866">
    <property type="entry name" value="A-2_8-polyST"/>
</dbReference>
<organism evidence="1 2">
    <name type="scientific">Pedobacter ginsengisoli</name>
    <dbReference type="NCBI Taxonomy" id="363852"/>
    <lineage>
        <taxon>Bacteria</taxon>
        <taxon>Pseudomonadati</taxon>
        <taxon>Bacteroidota</taxon>
        <taxon>Sphingobacteriia</taxon>
        <taxon>Sphingobacteriales</taxon>
        <taxon>Sphingobacteriaceae</taxon>
        <taxon>Pedobacter</taxon>
    </lineage>
</organism>
<evidence type="ECO:0000313" key="1">
    <source>
        <dbReference type="EMBL" id="ATP57996.1"/>
    </source>
</evidence>
<accession>A0A2D1U8T1</accession>
<dbReference type="OrthoDB" id="1100979at2"/>
<dbReference type="AlphaFoldDB" id="A0A2D1U8T1"/>
<dbReference type="Pfam" id="PF07388">
    <property type="entry name" value="A-2_8-polyST"/>
    <property type="match status" value="1"/>
</dbReference>
<name>A0A2D1U8T1_9SPHI</name>
<evidence type="ECO:0000313" key="2">
    <source>
        <dbReference type="Proteomes" id="UP000223749"/>
    </source>
</evidence>
<dbReference type="KEGG" id="pgs:CPT03_16750"/>
<keyword evidence="2" id="KW-1185">Reference proteome</keyword>
<gene>
    <name evidence="1" type="ORF">CPT03_16750</name>
</gene>
<sequence length="359" mass="41985">MKNIFLVHSPITFLVSKAVITHLGIPDKDVLIITNAFTNKDHNFKMVDISSFYNSNSKIGTIINSFKFFNRNKLIDSIIRDFVGSEKFTAYVPVLNYLEKVVVTHEKCINFNFIEEGLVHYFPEETIDSHTVAYARDSWRTSSFDLKRMIPAILSLLRGYSPRLQSLPFSYSCYANFKQVNFFGITEEVFPLINQSKKHTVKISDDRTLQSNGYNFNNSIVYIGDCCVDFYYYSCELYLRGIEQGVIKYLIKNNIKQIFIKFHRLESEFVRQAQRDLYTKFNIQIQEISNPTIMELELNKSINSILFGTYSSLLYYASIMGHKAYSIYDLLEDKDKYKGMIGRNMDFYWEKVTLLKNDE</sequence>
<reference evidence="1 2" key="1">
    <citation type="submission" date="2017-10" db="EMBL/GenBank/DDBJ databases">
        <title>Whole genome of Pedobacter ginsengisoli T01R-27 isolated from tomato rhizosphere.</title>
        <authorList>
            <person name="Weon H.-Y."/>
            <person name="Lee S.A."/>
            <person name="Sang M.K."/>
            <person name="Song J."/>
        </authorList>
    </citation>
    <scope>NUCLEOTIDE SEQUENCE [LARGE SCALE GENOMIC DNA]</scope>
    <source>
        <strain evidence="1 2">T01R-27</strain>
    </source>
</reference>